<feature type="region of interest" description="Disordered" evidence="1">
    <location>
        <begin position="179"/>
        <end position="208"/>
    </location>
</feature>
<comment type="caution">
    <text evidence="2">The sequence shown here is derived from an EMBL/GenBank/DDBJ whole genome shotgun (WGS) entry which is preliminary data.</text>
</comment>
<feature type="compositionally biased region" description="Polar residues" evidence="1">
    <location>
        <begin position="184"/>
        <end position="207"/>
    </location>
</feature>
<accession>A0A9W8I5M4</accession>
<dbReference type="Proteomes" id="UP001140094">
    <property type="component" value="Unassembled WGS sequence"/>
</dbReference>
<proteinExistence type="predicted"/>
<dbReference type="PANTHER" id="PTHR34825:SF1">
    <property type="entry name" value="AAA-ATPASE-LIKE DOMAIN-CONTAINING PROTEIN"/>
    <property type="match status" value="1"/>
</dbReference>
<evidence type="ECO:0000256" key="1">
    <source>
        <dbReference type="SAM" id="MobiDB-lite"/>
    </source>
</evidence>
<dbReference type="OrthoDB" id="5591151at2759"/>
<feature type="region of interest" description="Disordered" evidence="1">
    <location>
        <begin position="1"/>
        <end position="23"/>
    </location>
</feature>
<organism evidence="2 3">
    <name type="scientific">Coemansia guatemalensis</name>
    <dbReference type="NCBI Taxonomy" id="2761395"/>
    <lineage>
        <taxon>Eukaryota</taxon>
        <taxon>Fungi</taxon>
        <taxon>Fungi incertae sedis</taxon>
        <taxon>Zoopagomycota</taxon>
        <taxon>Kickxellomycotina</taxon>
        <taxon>Kickxellomycetes</taxon>
        <taxon>Kickxellales</taxon>
        <taxon>Kickxellaceae</taxon>
        <taxon>Coemansia</taxon>
    </lineage>
</organism>
<evidence type="ECO:0000313" key="2">
    <source>
        <dbReference type="EMBL" id="KAJ2808618.1"/>
    </source>
</evidence>
<sequence length="885" mass="99259">MPAKRRKIELSQGSPTNLETSPNIGMALCSPLSISTDSANVSTLTMLTPSPELFPKTGSSTEDLLTSTYVAELTPLLNSSRLSYKRPSASIDIDTPCAKKTKRRRDPLNDVDENMRAKKLVAKQPDLVIKKSSPRTKHKANDRICVPVKVPRQEDKHTDSNNQIAKDCICTPVRAPRKEDELTDSSNQAPEKLSQSLRPSGSPTRVSGSKVAADINFADSDCSGVCKVDKSLVCKGFWEAIGKAGRICLPRRSGKTYNLTQLLLFFSLSPELDYLTSIPDRVIHNSVVENNDIAELDLAAKCRLKRECLFEDSLLKTMHPAFYCEHFMKYPVLNISLSNCKGESLGDFIIKLCSAIEEVAQRWVDDLEVLGTIIDPLAKESLEHLKKTLQFLKSMALMQSSQIIEYTGVVQVLFKQLSAFITKQYGRYLLLDNKHLIKGLLFGVFEIPLTEMGSGANNIKDIRMIPAEKNDIQGSILSASHPHSGSGMDALTDSFWFNASEVELMLDSSTKWCSQIATHKPYIMQTIRDWYNGYFIGRFRGKYNPWSVSSFIESLCNLLNQSGTEPVDIEGIVKSAARPYWVTTGTTGLIEEQIDRHRPQFIRLAKRLLDNYEATKLKYDKESPQRIESHIPLVSARVNLISLDNEQFSEPGLLTLCLYAGYLTRWMSTSVCIPNHEVYQVWLQLFARAVLGTEMADNSTNYERGALLKELWQGKTDLLCTLATSSHGVLSNHNRYVEKDYANHVANTLMAVSRFGMLTHPNQDSVRISDVVPVRENHSGTGCCDYTMRLHSSCNVPNQFGVVIEFKLIGNNRRDNRTYHIKRAKEGLKQIANNSYDACLVGCLERVDIGMAIGNNVVHAVSKRYCRQTVDSPWNEVSSPSKRRR</sequence>
<evidence type="ECO:0000313" key="3">
    <source>
        <dbReference type="Proteomes" id="UP001140094"/>
    </source>
</evidence>
<evidence type="ECO:0008006" key="4">
    <source>
        <dbReference type="Google" id="ProtNLM"/>
    </source>
</evidence>
<name>A0A9W8I5M4_9FUNG</name>
<feature type="compositionally biased region" description="Polar residues" evidence="1">
    <location>
        <begin position="11"/>
        <end position="23"/>
    </location>
</feature>
<protein>
    <recommendedName>
        <fullName evidence="4">AAA-ATPase-like domain-containing protein</fullName>
    </recommendedName>
</protein>
<dbReference type="PANTHER" id="PTHR34825">
    <property type="entry name" value="CONSERVED PROTEIN, WITH A WEAK D-GALACTARATE DEHYDRATASE/ALTRONATE HYDROLASE DOMAIN"/>
    <property type="match status" value="1"/>
</dbReference>
<dbReference type="AlphaFoldDB" id="A0A9W8I5M4"/>
<gene>
    <name evidence="2" type="ORF">H4R20_000777</name>
</gene>
<reference evidence="2" key="1">
    <citation type="submission" date="2022-07" db="EMBL/GenBank/DDBJ databases">
        <title>Phylogenomic reconstructions and comparative analyses of Kickxellomycotina fungi.</title>
        <authorList>
            <person name="Reynolds N.K."/>
            <person name="Stajich J.E."/>
            <person name="Barry K."/>
            <person name="Grigoriev I.V."/>
            <person name="Crous P."/>
            <person name="Smith M.E."/>
        </authorList>
    </citation>
    <scope>NUCLEOTIDE SEQUENCE</scope>
    <source>
        <strain evidence="2">NRRL 1565</strain>
    </source>
</reference>
<dbReference type="EMBL" id="JANBUO010000035">
    <property type="protein sequence ID" value="KAJ2808618.1"/>
    <property type="molecule type" value="Genomic_DNA"/>
</dbReference>
<keyword evidence="3" id="KW-1185">Reference proteome</keyword>